<proteinExistence type="predicted"/>
<evidence type="ECO:0000313" key="1">
    <source>
        <dbReference type="EMBL" id="GAI45655.1"/>
    </source>
</evidence>
<sequence length="219" mass="25355">EPFDISDETLKRHGIPLKIWLGDNYTDLLAFLRLFEFHHYFQSPATIPVATQYCSFAKVKRRDREKWIATGLEEQHDTFNSLVWAVEHGINESCCKCGIFPEENRRIADFNLEFAYPLVILGGELMQAQMGKRGLVLKKVKHIRFLKNLYSSGKLLEYQIDVITEDYMSEYSSMVSKEMNQVAQLLTKHRKIITESADRIVGGLRGAKPETFYETLRSP</sequence>
<accession>X1Q3K3</accession>
<protein>
    <submittedName>
        <fullName evidence="1">Uncharacterized protein</fullName>
    </submittedName>
</protein>
<gene>
    <name evidence="1" type="ORF">S06H3_39656</name>
</gene>
<reference evidence="1" key="1">
    <citation type="journal article" date="2014" name="Front. Microbiol.">
        <title>High frequency of phylogenetically diverse reductive dehalogenase-homologous genes in deep subseafloor sedimentary metagenomes.</title>
        <authorList>
            <person name="Kawai M."/>
            <person name="Futagami T."/>
            <person name="Toyoda A."/>
            <person name="Takaki Y."/>
            <person name="Nishi S."/>
            <person name="Hori S."/>
            <person name="Arai W."/>
            <person name="Tsubouchi T."/>
            <person name="Morono Y."/>
            <person name="Uchiyama I."/>
            <person name="Ito T."/>
            <person name="Fujiyama A."/>
            <person name="Inagaki F."/>
            <person name="Takami H."/>
        </authorList>
    </citation>
    <scope>NUCLEOTIDE SEQUENCE</scope>
    <source>
        <strain evidence="1">Expedition CK06-06</strain>
    </source>
</reference>
<dbReference type="EMBL" id="BARV01024282">
    <property type="protein sequence ID" value="GAI45655.1"/>
    <property type="molecule type" value="Genomic_DNA"/>
</dbReference>
<comment type="caution">
    <text evidence="1">The sequence shown here is derived from an EMBL/GenBank/DDBJ whole genome shotgun (WGS) entry which is preliminary data.</text>
</comment>
<dbReference type="AlphaFoldDB" id="X1Q3K3"/>
<name>X1Q3K3_9ZZZZ</name>
<organism evidence="1">
    <name type="scientific">marine sediment metagenome</name>
    <dbReference type="NCBI Taxonomy" id="412755"/>
    <lineage>
        <taxon>unclassified sequences</taxon>
        <taxon>metagenomes</taxon>
        <taxon>ecological metagenomes</taxon>
    </lineage>
</organism>
<feature type="non-terminal residue" evidence="1">
    <location>
        <position position="1"/>
    </location>
</feature>